<evidence type="ECO:0000313" key="2">
    <source>
        <dbReference type="Proteomes" id="UP000789920"/>
    </source>
</evidence>
<sequence>MDLRSYFGQMRANGTPLSWNDKIALVQQMVDGLQYLHNQNIILSELHPKNIVMCEGIPKFTNLRMPQVRSKEEFTFSKYSPPEAFKPKPKSIDLELSLDYETLLKQKKMKTEFVRIFALNRGRNLNGFDFNRAEGIILDDNGDAKVLKSELSTPVVYNSLSTDSIWDNLRSTSLFTSNRENQELNNDNNQVQIHVPVSTVEYTSAASDKFIKDVENALEISDKTEQKKMLEKCFNYYGNYVVKKFTLGGVITIGNWLNASNKEKSYLKSYIQWGIDCGKGKATEIFEDVPLDTIPPLQTDGEMDTLGDLYNWFKSLYGLDFAKVIAYGKIIPSYKLLPDILQKKLLEISGCDPVEALEGELIPNVPIHYERKELVSWITLKPPLELFLLDFVHNNSLQYGVILQKSDLGHAKKAAFKFLRIPTVTEIRKVTLSLTETQNRQDAYLLENGIVLKDEDKLDLDNIPYAEYSSVLHHPLEDFKSAKNQPFQAIYCQITVHMAKLSFNLADIKSLQEYSNSVNTALQSNEPFKSICKIFGDDYGHLLSRTLTVGGILSKKCVLRTKKNLPERKIEYEFEINDPQIIDKINFQLKEWEKDFEVNTSFLIGNNGDIVGRDGIKPWLEYFQDLTINACRNWSIVAYEDWTPLYKILRRTSTNIDSTFGQYQIVFSGEELFQMDDQKTFIIRFPGFCSNKNRNLKVLYGNHSVNETPFEVALECKNLASNCVLITSIVSKDENAFYTIKPKAWSKSRIYLEITKDPLSDEYDTEGIADVFDDDGFDDKDSDGFDDKDSDDGTDKLDDEIEQAAQEITAQATTVLKWCVVYTDERKPMVSEANNLRTHNWNSFGEYLDDGIECLEEEDGDELDTQSGMLLEEAIEQHNLNDGRLFEAWKTFINCARKGDQVALYWIGFYLQYDILSASKFYLRRFYDEAIDEFAEGAESNLQAAMMLYKKSADAEYPEAQLRYGFGLYSGQGVPQDRENAIHYFRSSAMNKNHTAMYNLGIILILSGNDPDKAEGERWLREAARNNHQKAIDVCREHHIEIS</sequence>
<protein>
    <submittedName>
        <fullName evidence="1">20441_t:CDS:1</fullName>
    </submittedName>
</protein>
<gene>
    <name evidence="1" type="ORF">RPERSI_LOCUS757</name>
</gene>
<accession>A0ACA9KJK8</accession>
<comment type="caution">
    <text evidence="1">The sequence shown here is derived from an EMBL/GenBank/DDBJ whole genome shotgun (WGS) entry which is preliminary data.</text>
</comment>
<dbReference type="EMBL" id="CAJVQC010000608">
    <property type="protein sequence ID" value="CAG8475495.1"/>
    <property type="molecule type" value="Genomic_DNA"/>
</dbReference>
<keyword evidence="2" id="KW-1185">Reference proteome</keyword>
<reference evidence="1" key="1">
    <citation type="submission" date="2021-06" db="EMBL/GenBank/DDBJ databases">
        <authorList>
            <person name="Kallberg Y."/>
            <person name="Tangrot J."/>
            <person name="Rosling A."/>
        </authorList>
    </citation>
    <scope>NUCLEOTIDE SEQUENCE</scope>
    <source>
        <strain evidence="1">MA461A</strain>
    </source>
</reference>
<organism evidence="1 2">
    <name type="scientific">Racocetra persica</name>
    <dbReference type="NCBI Taxonomy" id="160502"/>
    <lineage>
        <taxon>Eukaryota</taxon>
        <taxon>Fungi</taxon>
        <taxon>Fungi incertae sedis</taxon>
        <taxon>Mucoromycota</taxon>
        <taxon>Glomeromycotina</taxon>
        <taxon>Glomeromycetes</taxon>
        <taxon>Diversisporales</taxon>
        <taxon>Gigasporaceae</taxon>
        <taxon>Racocetra</taxon>
    </lineage>
</organism>
<name>A0ACA9KJK8_9GLOM</name>
<evidence type="ECO:0000313" key="1">
    <source>
        <dbReference type="EMBL" id="CAG8475495.1"/>
    </source>
</evidence>
<dbReference type="Proteomes" id="UP000789920">
    <property type="component" value="Unassembled WGS sequence"/>
</dbReference>
<proteinExistence type="predicted"/>